<keyword evidence="1" id="KW-0472">Membrane</keyword>
<dbReference type="RefSeq" id="WP_346153014.1">
    <property type="nucleotide sequence ID" value="NZ_BAAATE010000026.1"/>
</dbReference>
<dbReference type="EMBL" id="BAAATE010000026">
    <property type="protein sequence ID" value="GAA2686050.1"/>
    <property type="molecule type" value="Genomic_DNA"/>
</dbReference>
<dbReference type="Proteomes" id="UP001501666">
    <property type="component" value="Unassembled WGS sequence"/>
</dbReference>
<evidence type="ECO:0000313" key="3">
    <source>
        <dbReference type="Proteomes" id="UP001501666"/>
    </source>
</evidence>
<proteinExistence type="predicted"/>
<sequence>MRVTLALAASAVFLLAIWAAVFPMRGGDELGGPNSQIGAQLSSDGTVFLSVRDIDLRARQATVSADLRLRLPDVDEEALGTMRVWSGATGVARSGITTQTVSTQIRLRDMYAVFAPLPDFKVPLTGSMTAYPHDRYSARFQIEITVSDGVELPPLPDGTKRMSPRTLMLFISTIKLDDNLSDWTLPRLGDNAHSYYVDTGGKVEGTRPDSNVVHRLRLDTAIQVDLARRPNALAFVYAILATPVLLVLALALRQQSKNTSPLELAAALLAVISLRQVLVPSDISGFTILDKVLGIEVAFITAVTLYAYARED</sequence>
<feature type="transmembrane region" description="Helical" evidence="1">
    <location>
        <begin position="292"/>
        <end position="309"/>
    </location>
</feature>
<organism evidence="2 3">
    <name type="scientific">Nonomuraea recticatena</name>
    <dbReference type="NCBI Taxonomy" id="46178"/>
    <lineage>
        <taxon>Bacteria</taxon>
        <taxon>Bacillati</taxon>
        <taxon>Actinomycetota</taxon>
        <taxon>Actinomycetes</taxon>
        <taxon>Streptosporangiales</taxon>
        <taxon>Streptosporangiaceae</taxon>
        <taxon>Nonomuraea</taxon>
    </lineage>
</organism>
<evidence type="ECO:0000313" key="2">
    <source>
        <dbReference type="EMBL" id="GAA2686050.1"/>
    </source>
</evidence>
<feature type="transmembrane region" description="Helical" evidence="1">
    <location>
        <begin position="264"/>
        <end position="286"/>
    </location>
</feature>
<protein>
    <recommendedName>
        <fullName evidence="4">Neurotransmitter-gated ion-channel ligand-binding domain-containing protein</fullName>
    </recommendedName>
</protein>
<keyword evidence="3" id="KW-1185">Reference proteome</keyword>
<evidence type="ECO:0000256" key="1">
    <source>
        <dbReference type="SAM" id="Phobius"/>
    </source>
</evidence>
<reference evidence="2 3" key="1">
    <citation type="journal article" date="2019" name="Int. J. Syst. Evol. Microbiol.">
        <title>The Global Catalogue of Microorganisms (GCM) 10K type strain sequencing project: providing services to taxonomists for standard genome sequencing and annotation.</title>
        <authorList>
            <consortium name="The Broad Institute Genomics Platform"/>
            <consortium name="The Broad Institute Genome Sequencing Center for Infectious Disease"/>
            <person name="Wu L."/>
            <person name="Ma J."/>
        </authorList>
    </citation>
    <scope>NUCLEOTIDE SEQUENCE [LARGE SCALE GENOMIC DNA]</scope>
    <source>
        <strain evidence="2 3">JCM 6835</strain>
    </source>
</reference>
<evidence type="ECO:0008006" key="4">
    <source>
        <dbReference type="Google" id="ProtNLM"/>
    </source>
</evidence>
<feature type="transmembrane region" description="Helical" evidence="1">
    <location>
        <begin position="232"/>
        <end position="252"/>
    </location>
</feature>
<gene>
    <name evidence="2" type="ORF">GCM10010412_073400</name>
</gene>
<keyword evidence="1" id="KW-0812">Transmembrane</keyword>
<comment type="caution">
    <text evidence="2">The sequence shown here is derived from an EMBL/GenBank/DDBJ whole genome shotgun (WGS) entry which is preliminary data.</text>
</comment>
<keyword evidence="1" id="KW-1133">Transmembrane helix</keyword>
<name>A0ABN3SY22_9ACTN</name>
<accession>A0ABN3SY22</accession>